<gene>
    <name evidence="1" type="ORF">RND15_29795</name>
</gene>
<dbReference type="EMBL" id="JAVRFD010000016">
    <property type="protein sequence ID" value="MDT0546867.1"/>
    <property type="molecule type" value="Genomic_DNA"/>
</dbReference>
<sequence length="224" mass="25237">MTTDHFEMTDGDYVPDPERDTAMLIAGFFDHISARLRQQELPESLISAMREQHAELEAANAHMVVDEPSLYNLRITVAVIAAYEELLPHLGSDAAVRAVRDALVEPLGDAVHASTRAMLDVAPDPFRAMVDVSRAREKYAFGKTFTFRRTADDDRRYLLDVHRCFYHDVLKANSASELTPVMCAFDGNWIEAIDPERHGFRFERDTTIGLGGSHCPFHFTRTAP</sequence>
<proteinExistence type="predicted"/>
<dbReference type="InterPro" id="IPR026002">
    <property type="entry name" value="ATC_hydrolase-like"/>
</dbReference>
<comment type="caution">
    <text evidence="1">The sequence shown here is derived from an EMBL/GenBank/DDBJ whole genome shotgun (WGS) entry which is preliminary data.</text>
</comment>
<accession>A0ABU2XM04</accession>
<keyword evidence="2" id="KW-1185">Reference proteome</keyword>
<dbReference type="Proteomes" id="UP001180754">
    <property type="component" value="Unassembled WGS sequence"/>
</dbReference>
<keyword evidence="1" id="KW-0378">Hydrolase</keyword>
<evidence type="ECO:0000313" key="1">
    <source>
        <dbReference type="EMBL" id="MDT0546867.1"/>
    </source>
</evidence>
<dbReference type="GO" id="GO:0016787">
    <property type="term" value="F:hydrolase activity"/>
    <property type="evidence" value="ECO:0007669"/>
    <property type="project" value="UniProtKB-KW"/>
</dbReference>
<dbReference type="RefSeq" id="WP_311727357.1">
    <property type="nucleotide sequence ID" value="NZ_JAVRFD010000016.1"/>
</dbReference>
<protein>
    <submittedName>
        <fullName evidence="1">L-2-amino-thiazoline-4-carboxylic acid hydrolase</fullName>
    </submittedName>
</protein>
<evidence type="ECO:0000313" key="2">
    <source>
        <dbReference type="Proteomes" id="UP001180754"/>
    </source>
</evidence>
<reference evidence="1" key="1">
    <citation type="submission" date="2024-05" db="EMBL/GenBank/DDBJ databases">
        <title>30 novel species of actinomycetes from the DSMZ collection.</title>
        <authorList>
            <person name="Nouioui I."/>
        </authorList>
    </citation>
    <scope>NUCLEOTIDE SEQUENCE</scope>
    <source>
        <strain evidence="1">DSM 41529</strain>
    </source>
</reference>
<dbReference type="Pfam" id="PF14196">
    <property type="entry name" value="ATC_hydrolase"/>
    <property type="match status" value="1"/>
</dbReference>
<organism evidence="1 2">
    <name type="scientific">Streptomyces lonegramiae</name>
    <dbReference type="NCBI Taxonomy" id="3075524"/>
    <lineage>
        <taxon>Bacteria</taxon>
        <taxon>Bacillati</taxon>
        <taxon>Actinomycetota</taxon>
        <taxon>Actinomycetes</taxon>
        <taxon>Kitasatosporales</taxon>
        <taxon>Streptomycetaceae</taxon>
        <taxon>Streptomyces</taxon>
    </lineage>
</organism>
<name>A0ABU2XM04_9ACTN</name>